<organism evidence="1">
    <name type="scientific">Arundo donax</name>
    <name type="common">Giant reed</name>
    <name type="synonym">Donax arundinaceus</name>
    <dbReference type="NCBI Taxonomy" id="35708"/>
    <lineage>
        <taxon>Eukaryota</taxon>
        <taxon>Viridiplantae</taxon>
        <taxon>Streptophyta</taxon>
        <taxon>Embryophyta</taxon>
        <taxon>Tracheophyta</taxon>
        <taxon>Spermatophyta</taxon>
        <taxon>Magnoliopsida</taxon>
        <taxon>Liliopsida</taxon>
        <taxon>Poales</taxon>
        <taxon>Poaceae</taxon>
        <taxon>PACMAD clade</taxon>
        <taxon>Arundinoideae</taxon>
        <taxon>Arundineae</taxon>
        <taxon>Arundo</taxon>
    </lineage>
</organism>
<evidence type="ECO:0000313" key="1">
    <source>
        <dbReference type="EMBL" id="JAD56156.1"/>
    </source>
</evidence>
<accession>A0A0A9AYI0</accession>
<reference evidence="1" key="1">
    <citation type="submission" date="2014-09" db="EMBL/GenBank/DDBJ databases">
        <authorList>
            <person name="Magalhaes I.L.F."/>
            <person name="Oliveira U."/>
            <person name="Santos F.R."/>
            <person name="Vidigal T.H.D.A."/>
            <person name="Brescovit A.D."/>
            <person name="Santos A.J."/>
        </authorList>
    </citation>
    <scope>NUCLEOTIDE SEQUENCE</scope>
    <source>
        <tissue evidence="1">Shoot tissue taken approximately 20 cm above the soil surface</tissue>
    </source>
</reference>
<reference evidence="1" key="2">
    <citation type="journal article" date="2015" name="Data Brief">
        <title>Shoot transcriptome of the giant reed, Arundo donax.</title>
        <authorList>
            <person name="Barrero R.A."/>
            <person name="Guerrero F.D."/>
            <person name="Moolhuijzen P."/>
            <person name="Goolsby J.A."/>
            <person name="Tidwell J."/>
            <person name="Bellgard S.E."/>
            <person name="Bellgard M.I."/>
        </authorList>
    </citation>
    <scope>NUCLEOTIDE SEQUENCE</scope>
    <source>
        <tissue evidence="1">Shoot tissue taken approximately 20 cm above the soil surface</tissue>
    </source>
</reference>
<dbReference type="EMBL" id="GBRH01241739">
    <property type="protein sequence ID" value="JAD56156.1"/>
    <property type="molecule type" value="Transcribed_RNA"/>
</dbReference>
<protein>
    <submittedName>
        <fullName evidence="1">Uncharacterized protein</fullName>
    </submittedName>
</protein>
<dbReference type="AlphaFoldDB" id="A0A0A9AYI0"/>
<name>A0A0A9AYI0_ARUDO</name>
<proteinExistence type="predicted"/>
<sequence>MLVSTSHDALQFCGSHQHCLRPNVFVAG</sequence>